<keyword evidence="4" id="KW-1185">Reference proteome</keyword>
<evidence type="ECO:0000256" key="2">
    <source>
        <dbReference type="SAM" id="MobiDB-lite"/>
    </source>
</evidence>
<evidence type="ECO:0000313" key="4">
    <source>
        <dbReference type="Proteomes" id="UP001472677"/>
    </source>
</evidence>
<reference evidence="3 4" key="1">
    <citation type="journal article" date="2024" name="G3 (Bethesda)">
        <title>Genome assembly of Hibiscus sabdariffa L. provides insights into metabolisms of medicinal natural products.</title>
        <authorList>
            <person name="Kim T."/>
        </authorList>
    </citation>
    <scope>NUCLEOTIDE SEQUENCE [LARGE SCALE GENOMIC DNA]</scope>
    <source>
        <strain evidence="3">TK-2024</strain>
        <tissue evidence="3">Old leaves</tissue>
    </source>
</reference>
<comment type="caution">
    <text evidence="3">The sequence shown here is derived from an EMBL/GenBank/DDBJ whole genome shotgun (WGS) entry which is preliminary data.</text>
</comment>
<evidence type="ECO:0000313" key="3">
    <source>
        <dbReference type="EMBL" id="KAK8559217.1"/>
    </source>
</evidence>
<evidence type="ECO:0000256" key="1">
    <source>
        <dbReference type="SAM" id="Coils"/>
    </source>
</evidence>
<accession>A0ABR2EEY7</accession>
<name>A0ABR2EEY7_9ROSI</name>
<keyword evidence="1" id="KW-0175">Coiled coil</keyword>
<feature type="region of interest" description="Disordered" evidence="2">
    <location>
        <begin position="1"/>
        <end position="39"/>
    </location>
</feature>
<feature type="coiled-coil region" evidence="1">
    <location>
        <begin position="48"/>
        <end position="82"/>
    </location>
</feature>
<protein>
    <submittedName>
        <fullName evidence="3">Uncharacterized protein</fullName>
    </submittedName>
</protein>
<organism evidence="3 4">
    <name type="scientific">Hibiscus sabdariffa</name>
    <name type="common">roselle</name>
    <dbReference type="NCBI Taxonomy" id="183260"/>
    <lineage>
        <taxon>Eukaryota</taxon>
        <taxon>Viridiplantae</taxon>
        <taxon>Streptophyta</taxon>
        <taxon>Embryophyta</taxon>
        <taxon>Tracheophyta</taxon>
        <taxon>Spermatophyta</taxon>
        <taxon>Magnoliopsida</taxon>
        <taxon>eudicotyledons</taxon>
        <taxon>Gunneridae</taxon>
        <taxon>Pentapetalae</taxon>
        <taxon>rosids</taxon>
        <taxon>malvids</taxon>
        <taxon>Malvales</taxon>
        <taxon>Malvaceae</taxon>
        <taxon>Malvoideae</taxon>
        <taxon>Hibiscus</taxon>
    </lineage>
</organism>
<proteinExistence type="predicted"/>
<sequence>MVDHLEVPTRSEHTVKELGRNEPEDGVLANDEELSEGKKRLATKDQKLSKANRRITSMAKEIDELSKAHKQKELALKAAAKTEECKSGRRVVGLEGYGPPLLLGVGKWSEEVGDDPLNPIEDIPRENADGAPTIADVLDAVSKNLPHIILLYNLCGAFHDTLAEMSTIKGRHLLFLDGYMHVNKMSKEMSANEWRHLFACSEVNPKSCEGISALGSILHICTERSHTLVETSVDEWNFSKYSCGNMRQRVGASLALVERHACICFKWSGSIIHFYTKAFRGESYSGFTFLAFATSSDASPSLYQREISVLPFNMRLPARCDVKLSSSGTSHACFLRVFVGLLVRVDSLPLPLSLLPISLRAHP</sequence>
<dbReference type="EMBL" id="JBBPBM010000015">
    <property type="protein sequence ID" value="KAK8559217.1"/>
    <property type="molecule type" value="Genomic_DNA"/>
</dbReference>
<dbReference type="Proteomes" id="UP001472677">
    <property type="component" value="Unassembled WGS sequence"/>
</dbReference>
<feature type="compositionally biased region" description="Basic and acidic residues" evidence="2">
    <location>
        <begin position="1"/>
        <end position="23"/>
    </location>
</feature>
<gene>
    <name evidence="3" type="ORF">V6N12_042499</name>
</gene>